<organism evidence="2 3">
    <name type="scientific">Chryseolinea soli</name>
    <dbReference type="NCBI Taxonomy" id="2321403"/>
    <lineage>
        <taxon>Bacteria</taxon>
        <taxon>Pseudomonadati</taxon>
        <taxon>Bacteroidota</taxon>
        <taxon>Cytophagia</taxon>
        <taxon>Cytophagales</taxon>
        <taxon>Fulvivirgaceae</taxon>
        <taxon>Chryseolinea</taxon>
    </lineage>
</organism>
<gene>
    <name evidence="2" type="ORF">D4L85_05735</name>
</gene>
<dbReference type="Gene3D" id="2.120.10.30">
    <property type="entry name" value="TolB, C-terminal domain"/>
    <property type="match status" value="1"/>
</dbReference>
<dbReference type="InterPro" id="IPR011042">
    <property type="entry name" value="6-blade_b-propeller_TolB-like"/>
</dbReference>
<sequence>MKRMLTLMLSLFALAASAQTLTLKWKTDTLLRVPESVLFDAKNNVLYVACIDGKPDGKDGVGSIAKVSPAGKIISAAWVKGLDAPKGMGQFKNNLYVADISRVAIIDIGTGKITSFVEIPDAKFLNDITVDKQGNVYVSDTGTNKIHRIKDGKAEVYFESTELKGVNGLLAQGNDLYVVDFATGVNYKLTADKKFTKYTTTAEGADGVVPVGKDEYLVSSWNGEVDFVNAKGEVKKLLDTREQKWNAADIEFDAKTNTLYVPTFFANGVMAYTLAK</sequence>
<proteinExistence type="predicted"/>
<dbReference type="RefSeq" id="WP_119753416.1">
    <property type="nucleotide sequence ID" value="NZ_CP032382.1"/>
</dbReference>
<feature type="chain" id="PRO_5017273427" evidence="1">
    <location>
        <begin position="19"/>
        <end position="276"/>
    </location>
</feature>
<feature type="signal peptide" evidence="1">
    <location>
        <begin position="1"/>
        <end position="18"/>
    </location>
</feature>
<evidence type="ECO:0000256" key="1">
    <source>
        <dbReference type="SAM" id="SignalP"/>
    </source>
</evidence>
<protein>
    <submittedName>
        <fullName evidence="2">ATP/GTP-binding protein</fullName>
    </submittedName>
</protein>
<evidence type="ECO:0000313" key="3">
    <source>
        <dbReference type="Proteomes" id="UP000266183"/>
    </source>
</evidence>
<keyword evidence="1" id="KW-0732">Signal</keyword>
<dbReference type="AlphaFoldDB" id="A0A385SL14"/>
<reference evidence="3" key="1">
    <citation type="submission" date="2018-09" db="EMBL/GenBank/DDBJ databases">
        <title>Chryseolinea sp. KIS68-18 isolated from soil.</title>
        <authorList>
            <person name="Weon H.-Y."/>
            <person name="Kwon S.-W."/>
            <person name="Lee S.A."/>
        </authorList>
    </citation>
    <scope>NUCLEOTIDE SEQUENCE [LARGE SCALE GENOMIC DNA]</scope>
    <source>
        <strain evidence="3">KIS68-18</strain>
    </source>
</reference>
<dbReference type="Proteomes" id="UP000266183">
    <property type="component" value="Chromosome"/>
</dbReference>
<dbReference type="SUPFAM" id="SSF63829">
    <property type="entry name" value="Calcium-dependent phosphotriesterase"/>
    <property type="match status" value="1"/>
</dbReference>
<accession>A0A385SL14</accession>
<dbReference type="OrthoDB" id="7675395at2"/>
<dbReference type="KEGG" id="chk:D4L85_05735"/>
<name>A0A385SL14_9BACT</name>
<keyword evidence="3" id="KW-1185">Reference proteome</keyword>
<evidence type="ECO:0000313" key="2">
    <source>
        <dbReference type="EMBL" id="AYB30110.1"/>
    </source>
</evidence>
<dbReference type="EMBL" id="CP032382">
    <property type="protein sequence ID" value="AYB30110.1"/>
    <property type="molecule type" value="Genomic_DNA"/>
</dbReference>